<keyword evidence="2 5" id="KW-0479">Metal-binding</keyword>
<organism evidence="7 8">
    <name type="scientific">Orchesella dallaii</name>
    <dbReference type="NCBI Taxonomy" id="48710"/>
    <lineage>
        <taxon>Eukaryota</taxon>
        <taxon>Metazoa</taxon>
        <taxon>Ecdysozoa</taxon>
        <taxon>Arthropoda</taxon>
        <taxon>Hexapoda</taxon>
        <taxon>Collembola</taxon>
        <taxon>Entomobryomorpha</taxon>
        <taxon>Entomobryoidea</taxon>
        <taxon>Orchesellidae</taxon>
        <taxon>Orchesellinae</taxon>
        <taxon>Orchesella</taxon>
    </lineage>
</organism>
<dbReference type="Gene3D" id="1.10.630.10">
    <property type="entry name" value="Cytochrome P450"/>
    <property type="match status" value="1"/>
</dbReference>
<evidence type="ECO:0008006" key="9">
    <source>
        <dbReference type="Google" id="ProtNLM"/>
    </source>
</evidence>
<feature type="transmembrane region" description="Helical" evidence="6">
    <location>
        <begin position="21"/>
        <end position="40"/>
    </location>
</feature>
<evidence type="ECO:0000256" key="6">
    <source>
        <dbReference type="SAM" id="Phobius"/>
    </source>
</evidence>
<gene>
    <name evidence="7" type="ORF">ODALV1_LOCUS4960</name>
</gene>
<dbReference type="EMBL" id="CAXLJM020000015">
    <property type="protein sequence ID" value="CAL8081577.1"/>
    <property type="molecule type" value="Genomic_DNA"/>
</dbReference>
<dbReference type="InterPro" id="IPR050182">
    <property type="entry name" value="Cytochrome_P450_fam2"/>
</dbReference>
<keyword evidence="3 5" id="KW-0408">Iron</keyword>
<keyword evidence="6" id="KW-1133">Transmembrane helix</keyword>
<dbReference type="Pfam" id="PF00067">
    <property type="entry name" value="p450"/>
    <property type="match status" value="1"/>
</dbReference>
<evidence type="ECO:0000256" key="1">
    <source>
        <dbReference type="ARBA" id="ARBA00010617"/>
    </source>
</evidence>
<evidence type="ECO:0000313" key="7">
    <source>
        <dbReference type="EMBL" id="CAL8081577.1"/>
    </source>
</evidence>
<keyword evidence="6" id="KW-0472">Membrane</keyword>
<accession>A0ABP1PXI0</accession>
<comment type="similarity">
    <text evidence="1 5">Belongs to the cytochrome P450 family.</text>
</comment>
<comment type="caution">
    <text evidence="7">The sequence shown here is derived from an EMBL/GenBank/DDBJ whole genome shotgun (WGS) entry which is preliminary data.</text>
</comment>
<protein>
    <recommendedName>
        <fullName evidence="9">Cytochrome P450 18a1</fullName>
    </recommendedName>
</protein>
<keyword evidence="4 5" id="KW-0503">Monooxygenase</keyword>
<dbReference type="PANTHER" id="PTHR24300:SF413">
    <property type="entry name" value="CYTOCHROME P450 18A1"/>
    <property type="match status" value="1"/>
</dbReference>
<dbReference type="PRINTS" id="PR00385">
    <property type="entry name" value="P450"/>
</dbReference>
<evidence type="ECO:0000256" key="3">
    <source>
        <dbReference type="ARBA" id="ARBA00023004"/>
    </source>
</evidence>
<evidence type="ECO:0000256" key="4">
    <source>
        <dbReference type="ARBA" id="ARBA00023033"/>
    </source>
</evidence>
<keyword evidence="8" id="KW-1185">Reference proteome</keyword>
<dbReference type="InterPro" id="IPR017972">
    <property type="entry name" value="Cyt_P450_CS"/>
</dbReference>
<keyword evidence="5" id="KW-0560">Oxidoreductase</keyword>
<evidence type="ECO:0000256" key="2">
    <source>
        <dbReference type="ARBA" id="ARBA00022723"/>
    </source>
</evidence>
<dbReference type="Proteomes" id="UP001642540">
    <property type="component" value="Unassembled WGS sequence"/>
</dbReference>
<name>A0ABP1PXI0_9HEXA</name>
<dbReference type="InterPro" id="IPR036396">
    <property type="entry name" value="Cyt_P450_sf"/>
</dbReference>
<dbReference type="SUPFAM" id="SSF48264">
    <property type="entry name" value="Cytochrome P450"/>
    <property type="match status" value="1"/>
</dbReference>
<evidence type="ECO:0000313" key="8">
    <source>
        <dbReference type="Proteomes" id="UP001642540"/>
    </source>
</evidence>
<dbReference type="PRINTS" id="PR00463">
    <property type="entry name" value="EP450I"/>
</dbReference>
<dbReference type="PROSITE" id="PS00086">
    <property type="entry name" value="CYTOCHROME_P450"/>
    <property type="match status" value="1"/>
</dbReference>
<keyword evidence="6" id="KW-0812">Transmembrane</keyword>
<reference evidence="7 8" key="1">
    <citation type="submission" date="2024-08" db="EMBL/GenBank/DDBJ databases">
        <authorList>
            <person name="Cucini C."/>
            <person name="Frati F."/>
        </authorList>
    </citation>
    <scope>NUCLEOTIDE SEQUENCE [LARGE SCALE GENOMIC DNA]</scope>
</reference>
<dbReference type="InterPro" id="IPR001128">
    <property type="entry name" value="Cyt_P450"/>
</dbReference>
<dbReference type="PANTHER" id="PTHR24300">
    <property type="entry name" value="CYTOCHROME P450 508A4-RELATED"/>
    <property type="match status" value="1"/>
</dbReference>
<sequence>MSFTWSMLQKLLGYTRGEVDWVLGLFLVVLGVIRVVQIVLRDRKLPPGPWGVPFLGYLPFVKTPPHLLFQKMARKYGPTFSFRFGSHLIVVLSDYRTIRNAFRRECFSGRPENEISQIIEGFGLINSDGKLWKGQRKFLHEKLRNFGMRLMGQGREQLEARIMVEVDEFLNTMLINRGTPVNLSQFLTVNISNVICSLLMSVRFSRDDARFKKFTALIEEGFRLCTSTGSTNFIPSLKYLPEIKEINGKIQQNRAEMASFFREIVEEHKATFDPSNIRDVVDSYILEIETAKAEGRDEFLFEGKDPDRQIYQILGDMYSAGMETVKTAMSWAVLYMLHYPEVLENVQKELDQVVGRERLPTLDDMPNLPYTEATVLEVLRRACIVPLGTTHSTTKEVILDGYVIPKNTQVMPSLYAVSMDEELWEDPEEFNPSRFLNASGAVEKPDFWMPFGAGRRMCLGDTLAKQELYLFFTSLVHCFHLKQVEGTVLPDLVGQAAVTICPGEYELIAIPRNDDTSSSKKTGNGGDCAVVNSSALSVKSQALLSSCPLLERRNAGQH</sequence>
<proteinExistence type="inferred from homology"/>
<keyword evidence="5" id="KW-0349">Heme</keyword>
<dbReference type="InterPro" id="IPR002401">
    <property type="entry name" value="Cyt_P450_E_grp-I"/>
</dbReference>
<evidence type="ECO:0000256" key="5">
    <source>
        <dbReference type="RuleBase" id="RU000461"/>
    </source>
</evidence>